<gene>
    <name evidence="1" type="ORF">MSZNOR_1616</name>
</gene>
<accession>A0ABM9I082</accession>
<dbReference type="EMBL" id="OX458333">
    <property type="protein sequence ID" value="CAI8802391.1"/>
    <property type="molecule type" value="Genomic_DNA"/>
</dbReference>
<evidence type="ECO:0000313" key="2">
    <source>
        <dbReference type="Proteomes" id="UP001162030"/>
    </source>
</evidence>
<protein>
    <submittedName>
        <fullName evidence="1">Uncharacterized protein</fullName>
    </submittedName>
</protein>
<reference evidence="1 2" key="1">
    <citation type="submission" date="2023-03" db="EMBL/GenBank/DDBJ databases">
        <authorList>
            <person name="Pearce D."/>
        </authorList>
    </citation>
    <scope>NUCLEOTIDE SEQUENCE [LARGE SCALE GENOMIC DNA]</scope>
    <source>
        <strain evidence="1">Msz</strain>
    </source>
</reference>
<dbReference type="Proteomes" id="UP001162030">
    <property type="component" value="Chromosome"/>
</dbReference>
<name>A0ABM9I082_9GAMM</name>
<evidence type="ECO:0000313" key="1">
    <source>
        <dbReference type="EMBL" id="CAI8802391.1"/>
    </source>
</evidence>
<organism evidence="1 2">
    <name type="scientific">Methylocaldum szegediense</name>
    <dbReference type="NCBI Taxonomy" id="73780"/>
    <lineage>
        <taxon>Bacteria</taxon>
        <taxon>Pseudomonadati</taxon>
        <taxon>Pseudomonadota</taxon>
        <taxon>Gammaproteobacteria</taxon>
        <taxon>Methylococcales</taxon>
        <taxon>Methylococcaceae</taxon>
        <taxon>Methylocaldum</taxon>
    </lineage>
</organism>
<keyword evidence="2" id="KW-1185">Reference proteome</keyword>
<sequence length="177" mass="19928">MGRRVRSRRRRGASSRPFQYPDLDCGQALFSGSTQSVRRRYPGRIYLVQRNLRPERRIHALCFARIGLNDWAPDGQQLPLLQLQRRGSSWTGAVRVGHSGDAGLRLHLHQSALDAVRHLYDLRDFGAGADFALAAENAERAPNLKKGTPLVSRPMLDGGKVCRSWRLYDVRVSNIVA</sequence>
<proteinExistence type="predicted"/>